<feature type="compositionally biased region" description="Polar residues" evidence="1">
    <location>
        <begin position="108"/>
        <end position="117"/>
    </location>
</feature>
<gene>
    <name evidence="2" type="ORF">AVEN_107862_1</name>
</gene>
<protein>
    <submittedName>
        <fullName evidence="2">Uncharacterized protein</fullName>
    </submittedName>
</protein>
<reference evidence="2 3" key="1">
    <citation type="journal article" date="2019" name="Sci. Rep.">
        <title>Orb-weaving spider Araneus ventricosus genome elucidates the spidroin gene catalogue.</title>
        <authorList>
            <person name="Kono N."/>
            <person name="Nakamura H."/>
            <person name="Ohtoshi R."/>
            <person name="Moran D.A.P."/>
            <person name="Shinohara A."/>
            <person name="Yoshida Y."/>
            <person name="Fujiwara M."/>
            <person name="Mori M."/>
            <person name="Tomita M."/>
            <person name="Arakawa K."/>
        </authorList>
    </citation>
    <scope>NUCLEOTIDE SEQUENCE [LARGE SCALE GENOMIC DNA]</scope>
</reference>
<feature type="compositionally biased region" description="Polar residues" evidence="1">
    <location>
        <begin position="765"/>
        <end position="793"/>
    </location>
</feature>
<name>A0A4Y2QBT2_ARAVE</name>
<dbReference type="OrthoDB" id="6427875at2759"/>
<comment type="caution">
    <text evidence="2">The sequence shown here is derived from an EMBL/GenBank/DDBJ whole genome shotgun (WGS) entry which is preliminary data.</text>
</comment>
<organism evidence="2 3">
    <name type="scientific">Araneus ventricosus</name>
    <name type="common">Orbweaver spider</name>
    <name type="synonym">Epeira ventricosa</name>
    <dbReference type="NCBI Taxonomy" id="182803"/>
    <lineage>
        <taxon>Eukaryota</taxon>
        <taxon>Metazoa</taxon>
        <taxon>Ecdysozoa</taxon>
        <taxon>Arthropoda</taxon>
        <taxon>Chelicerata</taxon>
        <taxon>Arachnida</taxon>
        <taxon>Araneae</taxon>
        <taxon>Araneomorphae</taxon>
        <taxon>Entelegynae</taxon>
        <taxon>Araneoidea</taxon>
        <taxon>Araneidae</taxon>
        <taxon>Araneus</taxon>
    </lineage>
</organism>
<evidence type="ECO:0000256" key="1">
    <source>
        <dbReference type="SAM" id="MobiDB-lite"/>
    </source>
</evidence>
<accession>A0A4Y2QBT2</accession>
<evidence type="ECO:0000313" key="2">
    <source>
        <dbReference type="EMBL" id="GBN60841.1"/>
    </source>
</evidence>
<sequence length="1335" mass="142925">MVIDQLSEREKNVCESSDDISENFGSIQQHTPIHLEGSISDEVCQSSKFVENALSANETEVLTQVEEHFTNCETSVERSNIKHSTICESSEDTIRMGLNDQEPNLDACTSSDKSVMESSDAAANLHDSKSSGSDVTVSDIENNQISQSSNVASGFMDMSVNGTENNMISQSGNSVNIPIYKTLNESENYQISQSGGYLEEASVSEIESEISQSGGITGGSDVVALNETGNNQISQSGCVINTMSNVAVEETENDQISQSENTVGHLSNLFVTEAENNQISQSGNNESASSEIALNEVENSQISQSGTVASCSANISITETENSLISQSGSEPVYSSDVSIAENENSQISQSGNTKEFLYDISDNNLISQSSSSSNLPSNVISREMGNNQISQSGNSTDTVSGTENNQISQSSSSGCTLIKESENYQISQSSNSCGPSNILSSNETENNQISQSECNDDIYQLRQTLPFDSPFQTEVVNISSSSDIVSSNYIDVTNSSFHVSNSSISSNSEVSASLGSVRPHIWDRNSLVTSVTTSEMRTSVLSSNEIVSQSAQTSAHLAVSSCSVIIGENRENATSIDQEMSSSDNINEVVESSLSLIREEDEVNKFIPKDDSPMSVSESVIEEMPSTSQNLDRTDEDRIQNTETSSSKTKSSREDFQSSVSGNSLLQKQFEFDPNLLQTSFLPCVSSQSDIGNSSSSTRPSFLEVMASSASDFRNSLLSDNSFGKDKSHISSAPESSGSNISSCGEFSESFIREADGLVRNRSSDNVSQAPENLSGLTDNSDPAYSEVSRSSGIKRKYSDSGEFGYSHHQVSQSSDVVNTLSSTSRTRALISDNISQSSQQDFVQSSSNILRTSVLVSNDSVSLIDQVSSADENTSFVNKDSENADISESSIGVEAALPSCSQNTFSLANSNQLIESSSDQPTFTEDASDFKSENTESEVSSTPSETQYASFKVLTEGKDQFSAIQGNVISLPGTSNVIDESDVDMATVEVTSPDSDYAPVRSDLNSESALILDSSNEAETLNRSSVSSPIAVQLSFNQASLSVDAASQARIASGSPISEVEAANYEESSEVSESLMNNQNYISQSSLGDDNVSCSVSEFSTSHRAINTNYSFPDISQAESKSSDDCISSYHSTCDNILPVPNLQSSADREFYSHVGEFDDSVQSSLDETHLAINEQIKAISSPPNSSDSASCEEQRSLSLNPFVTFSSQSHVFSTNYGATSSKITLCSNSASEIGLDSDNLIEDSPQVITTTSNSDIIISSFDPELTNMSQSPQNSGIVCSPEQYVELSEQIVPAVQIPGADFVESSNDQLDDSQSVENSVSQNDVLNTDSES</sequence>
<feature type="region of interest" description="Disordered" evidence="1">
    <location>
        <begin position="606"/>
        <end position="661"/>
    </location>
</feature>
<feature type="region of interest" description="Disordered" evidence="1">
    <location>
        <begin position="429"/>
        <end position="450"/>
    </location>
</feature>
<feature type="region of interest" description="Disordered" evidence="1">
    <location>
        <begin position="387"/>
        <end position="415"/>
    </location>
</feature>
<feature type="compositionally biased region" description="Polar residues" evidence="1">
    <location>
        <begin position="918"/>
        <end position="927"/>
    </location>
</feature>
<proteinExistence type="predicted"/>
<dbReference type="Proteomes" id="UP000499080">
    <property type="component" value="Unassembled WGS sequence"/>
</dbReference>
<dbReference type="EMBL" id="BGPR01013471">
    <property type="protein sequence ID" value="GBN60841.1"/>
    <property type="molecule type" value="Genomic_DNA"/>
</dbReference>
<feature type="region of interest" description="Disordered" evidence="1">
    <location>
        <begin position="918"/>
        <end position="946"/>
    </location>
</feature>
<feature type="region of interest" description="Disordered" evidence="1">
    <location>
        <begin position="108"/>
        <end position="136"/>
    </location>
</feature>
<keyword evidence="3" id="KW-1185">Reference proteome</keyword>
<feature type="compositionally biased region" description="Polar residues" evidence="1">
    <location>
        <begin position="1307"/>
        <end position="1335"/>
    </location>
</feature>
<feature type="region of interest" description="Disordered" evidence="1">
    <location>
        <begin position="763"/>
        <end position="793"/>
    </location>
</feature>
<feature type="region of interest" description="Disordered" evidence="1">
    <location>
        <begin position="1305"/>
        <end position="1335"/>
    </location>
</feature>
<evidence type="ECO:0000313" key="3">
    <source>
        <dbReference type="Proteomes" id="UP000499080"/>
    </source>
</evidence>